<reference evidence="2 3" key="2">
    <citation type="journal article" date="2017" name="Front. Plant Sci.">
        <title>Gene Classification and Mining of Molecular Markers Useful in Red Clover (Trifolium pratense) Breeding.</title>
        <authorList>
            <person name="Istvanek J."/>
            <person name="Dluhosova J."/>
            <person name="Dluhos P."/>
            <person name="Patkova L."/>
            <person name="Nedelnik J."/>
            <person name="Repkova J."/>
        </authorList>
    </citation>
    <scope>NUCLEOTIDE SEQUENCE [LARGE SCALE GENOMIC DNA]</scope>
    <source>
        <strain evidence="3">cv. Tatra</strain>
        <tissue evidence="2">Young leaves</tissue>
    </source>
</reference>
<feature type="region of interest" description="Disordered" evidence="1">
    <location>
        <begin position="33"/>
        <end position="57"/>
    </location>
</feature>
<dbReference type="EMBL" id="ASHM01000101">
    <property type="protein sequence ID" value="PNY03889.1"/>
    <property type="molecule type" value="Genomic_DNA"/>
</dbReference>
<sequence length="83" mass="9273">EVHQLHLNHPTAAPTTFLQNSLLPIDSTPDIFDPLMFSDDDTDKSQGEAKTDANPISEINKEIVKHKLLDKPKPRTLPRGLYG</sequence>
<reference evidence="2 3" key="1">
    <citation type="journal article" date="2014" name="Am. J. Bot.">
        <title>Genome assembly and annotation for red clover (Trifolium pratense; Fabaceae).</title>
        <authorList>
            <person name="Istvanek J."/>
            <person name="Jaros M."/>
            <person name="Krenek A."/>
            <person name="Repkova J."/>
        </authorList>
    </citation>
    <scope>NUCLEOTIDE SEQUENCE [LARGE SCALE GENOMIC DNA]</scope>
    <source>
        <strain evidence="3">cv. Tatra</strain>
        <tissue evidence="2">Young leaves</tissue>
    </source>
</reference>
<dbReference type="ExpressionAtlas" id="A0A2K3NLL0">
    <property type="expression patterns" value="baseline"/>
</dbReference>
<dbReference type="AlphaFoldDB" id="A0A2K3NLL0"/>
<proteinExistence type="predicted"/>
<accession>A0A2K3NLL0</accession>
<name>A0A2K3NLL0_TRIPR</name>
<protein>
    <submittedName>
        <fullName evidence="2">Uncharacterized protein</fullName>
    </submittedName>
</protein>
<evidence type="ECO:0000313" key="3">
    <source>
        <dbReference type="Proteomes" id="UP000236291"/>
    </source>
</evidence>
<dbReference type="Proteomes" id="UP000236291">
    <property type="component" value="Unassembled WGS sequence"/>
</dbReference>
<evidence type="ECO:0000313" key="2">
    <source>
        <dbReference type="EMBL" id="PNY03889.1"/>
    </source>
</evidence>
<evidence type="ECO:0000256" key="1">
    <source>
        <dbReference type="SAM" id="MobiDB-lite"/>
    </source>
</evidence>
<feature type="non-terminal residue" evidence="2">
    <location>
        <position position="1"/>
    </location>
</feature>
<organism evidence="2 3">
    <name type="scientific">Trifolium pratense</name>
    <name type="common">Red clover</name>
    <dbReference type="NCBI Taxonomy" id="57577"/>
    <lineage>
        <taxon>Eukaryota</taxon>
        <taxon>Viridiplantae</taxon>
        <taxon>Streptophyta</taxon>
        <taxon>Embryophyta</taxon>
        <taxon>Tracheophyta</taxon>
        <taxon>Spermatophyta</taxon>
        <taxon>Magnoliopsida</taxon>
        <taxon>eudicotyledons</taxon>
        <taxon>Gunneridae</taxon>
        <taxon>Pentapetalae</taxon>
        <taxon>rosids</taxon>
        <taxon>fabids</taxon>
        <taxon>Fabales</taxon>
        <taxon>Fabaceae</taxon>
        <taxon>Papilionoideae</taxon>
        <taxon>50 kb inversion clade</taxon>
        <taxon>NPAAA clade</taxon>
        <taxon>Hologalegina</taxon>
        <taxon>IRL clade</taxon>
        <taxon>Trifolieae</taxon>
        <taxon>Trifolium</taxon>
    </lineage>
</organism>
<comment type="caution">
    <text evidence="2">The sequence shown here is derived from an EMBL/GenBank/DDBJ whole genome shotgun (WGS) entry which is preliminary data.</text>
</comment>
<gene>
    <name evidence="2" type="ORF">L195_g000299</name>
</gene>